<keyword evidence="4" id="KW-1185">Reference proteome</keyword>
<organism evidence="3 4">
    <name type="scientific">Hucho hucho</name>
    <name type="common">huchen</name>
    <dbReference type="NCBI Taxonomy" id="62062"/>
    <lineage>
        <taxon>Eukaryota</taxon>
        <taxon>Metazoa</taxon>
        <taxon>Chordata</taxon>
        <taxon>Craniata</taxon>
        <taxon>Vertebrata</taxon>
        <taxon>Euteleostomi</taxon>
        <taxon>Actinopterygii</taxon>
        <taxon>Neopterygii</taxon>
        <taxon>Teleostei</taxon>
        <taxon>Protacanthopterygii</taxon>
        <taxon>Salmoniformes</taxon>
        <taxon>Salmonidae</taxon>
        <taxon>Salmoninae</taxon>
        <taxon>Hucho</taxon>
    </lineage>
</organism>
<reference evidence="3" key="3">
    <citation type="submission" date="2025-09" db="UniProtKB">
        <authorList>
            <consortium name="Ensembl"/>
        </authorList>
    </citation>
    <scope>IDENTIFICATION</scope>
</reference>
<proteinExistence type="predicted"/>
<dbReference type="InterPro" id="IPR042282">
    <property type="entry name" value="FKBP6/shu"/>
</dbReference>
<evidence type="ECO:0000313" key="4">
    <source>
        <dbReference type="Proteomes" id="UP000314982"/>
    </source>
</evidence>
<keyword evidence="2" id="KW-0802">TPR repeat</keyword>
<keyword evidence="1" id="KW-0677">Repeat</keyword>
<evidence type="ECO:0000313" key="3">
    <source>
        <dbReference type="Ensembl" id="ENSHHUP00000031753.1"/>
    </source>
</evidence>
<evidence type="ECO:0000256" key="1">
    <source>
        <dbReference type="ARBA" id="ARBA00022737"/>
    </source>
</evidence>
<dbReference type="Ensembl" id="ENSHHUT00000033057.1">
    <property type="protein sequence ID" value="ENSHHUP00000031753.1"/>
    <property type="gene ID" value="ENSHHUG00000020165.1"/>
</dbReference>
<dbReference type="STRING" id="62062.ENSHHUP00000031753"/>
<dbReference type="GO" id="GO:0005737">
    <property type="term" value="C:cytoplasm"/>
    <property type="evidence" value="ECO:0007669"/>
    <property type="project" value="TreeGrafter"/>
</dbReference>
<dbReference type="GO" id="GO:0051879">
    <property type="term" value="F:Hsp90 protein binding"/>
    <property type="evidence" value="ECO:0007669"/>
    <property type="project" value="TreeGrafter"/>
</dbReference>
<dbReference type="Proteomes" id="UP000314982">
    <property type="component" value="Unassembled WGS sequence"/>
</dbReference>
<reference evidence="4" key="1">
    <citation type="submission" date="2018-06" db="EMBL/GenBank/DDBJ databases">
        <title>Genome assembly of Danube salmon.</title>
        <authorList>
            <person name="Macqueen D.J."/>
            <person name="Gundappa M.K."/>
        </authorList>
    </citation>
    <scope>NUCLEOTIDE SEQUENCE [LARGE SCALE GENOMIC DNA]</scope>
</reference>
<protein>
    <submittedName>
        <fullName evidence="3">Uncharacterized protein</fullName>
    </submittedName>
</protein>
<reference evidence="3" key="2">
    <citation type="submission" date="2025-08" db="UniProtKB">
        <authorList>
            <consortium name="Ensembl"/>
        </authorList>
    </citation>
    <scope>IDENTIFICATION</scope>
</reference>
<dbReference type="PANTHER" id="PTHR46674">
    <property type="entry name" value="INACTIVE PEPTIDYL-PROLYL CIS-TRANS ISOMERASE FKBP6"/>
    <property type="match status" value="1"/>
</dbReference>
<sequence>MSLEEQNTVPLSTLFNVVDTELSFGNRCFNQSRFEDAKDRYKQAYLELFDYEKAQDYLTMAQANKPFDIDINNLLRKLAVCYKDYLDKEKELCFKMCADFVKK</sequence>
<dbReference type="GO" id="GO:0034587">
    <property type="term" value="P:piRNA processing"/>
    <property type="evidence" value="ECO:0007669"/>
    <property type="project" value="TreeGrafter"/>
</dbReference>
<name>A0A4W5M0W7_9TELE</name>
<evidence type="ECO:0000256" key="2">
    <source>
        <dbReference type="ARBA" id="ARBA00022803"/>
    </source>
</evidence>
<dbReference type="PANTHER" id="PTHR46674:SF1">
    <property type="entry name" value="INACTIVE PEPTIDYL-PROLYL CIS-TRANS ISOMERASE FKBP6"/>
    <property type="match status" value="1"/>
</dbReference>
<accession>A0A4W5M0W7</accession>
<dbReference type="GO" id="GO:0007283">
    <property type="term" value="P:spermatogenesis"/>
    <property type="evidence" value="ECO:0007669"/>
    <property type="project" value="TreeGrafter"/>
</dbReference>
<dbReference type="AlphaFoldDB" id="A0A4W5M0W7"/>